<dbReference type="PROSITE" id="PS50857">
    <property type="entry name" value="COX2_CUA"/>
    <property type="match status" value="1"/>
</dbReference>
<dbReference type="Pfam" id="PF00116">
    <property type="entry name" value="COX2"/>
    <property type="match status" value="1"/>
</dbReference>
<evidence type="ECO:0000256" key="1">
    <source>
        <dbReference type="ARBA" id="ARBA00004141"/>
    </source>
</evidence>
<keyword evidence="7" id="KW-1278">Translocase</keyword>
<comment type="similarity">
    <text evidence="2 14">Belongs to the cytochrome c oxidase subunit 2 family.</text>
</comment>
<evidence type="ECO:0000256" key="13">
    <source>
        <dbReference type="ARBA" id="ARBA00047816"/>
    </source>
</evidence>
<evidence type="ECO:0000256" key="9">
    <source>
        <dbReference type="ARBA" id="ARBA00022989"/>
    </source>
</evidence>
<dbReference type="InterPro" id="IPR036257">
    <property type="entry name" value="Cyt_c_oxidase_su2_TM_sf"/>
</dbReference>
<dbReference type="GO" id="GO:0004129">
    <property type="term" value="F:cytochrome-c oxidase activity"/>
    <property type="evidence" value="ECO:0007669"/>
    <property type="project" value="UniProtKB-EC"/>
</dbReference>
<reference evidence="20 21" key="1">
    <citation type="submission" date="2018-09" db="EMBL/GenBank/DDBJ databases">
        <authorList>
            <person name="Grouzdev D.S."/>
            <person name="Krutkina M.S."/>
        </authorList>
    </citation>
    <scope>NUCLEOTIDE SEQUENCE [LARGE SCALE GENOMIC DNA]</scope>
    <source>
        <strain evidence="20 21">RmlP001</strain>
    </source>
</reference>
<dbReference type="PROSITE" id="PS00078">
    <property type="entry name" value="COX2"/>
    <property type="match status" value="1"/>
</dbReference>
<dbReference type="InterPro" id="IPR011759">
    <property type="entry name" value="Cyt_c_oxidase_su2_TM_dom"/>
</dbReference>
<keyword evidence="21" id="KW-1185">Reference proteome</keyword>
<dbReference type="AlphaFoldDB" id="A0A4Q2RIW6"/>
<keyword evidence="10 15" id="KW-0186">Copper</keyword>
<protein>
    <recommendedName>
        <fullName evidence="15">Cytochrome c oxidase subunit 2</fullName>
        <ecNumber evidence="15">7.1.1.9</ecNumber>
    </recommendedName>
</protein>
<dbReference type="Pfam" id="PF02790">
    <property type="entry name" value="COX2_TM"/>
    <property type="match status" value="1"/>
</dbReference>
<dbReference type="SUPFAM" id="SSF81464">
    <property type="entry name" value="Cytochrome c oxidase subunit II-like, transmembrane region"/>
    <property type="match status" value="1"/>
</dbReference>
<proteinExistence type="inferred from homology"/>
<evidence type="ECO:0000256" key="4">
    <source>
        <dbReference type="ARBA" id="ARBA00022660"/>
    </source>
</evidence>
<evidence type="ECO:0000313" key="21">
    <source>
        <dbReference type="Proteomes" id="UP000289411"/>
    </source>
</evidence>
<dbReference type="PROSITE" id="PS50999">
    <property type="entry name" value="COX2_TM"/>
    <property type="match status" value="1"/>
</dbReference>
<keyword evidence="11 16" id="KW-0472">Membrane</keyword>
<dbReference type="Gene3D" id="1.10.287.90">
    <property type="match status" value="1"/>
</dbReference>
<keyword evidence="9 16" id="KW-1133">Transmembrane helix</keyword>
<keyword evidence="3 14" id="KW-0813">Transport</keyword>
<feature type="domain" description="Cytochrome oxidase subunit II copper A binding" evidence="18">
    <location>
        <begin position="137"/>
        <end position="274"/>
    </location>
</feature>
<dbReference type="Gene3D" id="2.60.40.420">
    <property type="entry name" value="Cupredoxins - blue copper proteins"/>
    <property type="match status" value="1"/>
</dbReference>
<comment type="subcellular location">
    <subcellularLocation>
        <location evidence="14">Cell membrane</location>
        <topology evidence="14">Multi-pass membrane protein</topology>
    </subcellularLocation>
    <subcellularLocation>
        <location evidence="1">Membrane</location>
        <topology evidence="1">Multi-pass membrane protein</topology>
    </subcellularLocation>
</comment>
<evidence type="ECO:0000256" key="16">
    <source>
        <dbReference type="SAM" id="Phobius"/>
    </source>
</evidence>
<dbReference type="OrthoDB" id="9781261at2"/>
<evidence type="ECO:0000256" key="3">
    <source>
        <dbReference type="ARBA" id="ARBA00022448"/>
    </source>
</evidence>
<dbReference type="Proteomes" id="UP000289411">
    <property type="component" value="Unassembled WGS sequence"/>
</dbReference>
<feature type="domain" description="Cytochrome oxidase subunit II transmembrane region profile" evidence="19">
    <location>
        <begin position="40"/>
        <end position="136"/>
    </location>
</feature>
<evidence type="ECO:0000256" key="11">
    <source>
        <dbReference type="ARBA" id="ARBA00023136"/>
    </source>
</evidence>
<evidence type="ECO:0000256" key="17">
    <source>
        <dbReference type="SAM" id="SignalP"/>
    </source>
</evidence>
<dbReference type="GO" id="GO:0016491">
    <property type="term" value="F:oxidoreductase activity"/>
    <property type="evidence" value="ECO:0007669"/>
    <property type="project" value="UniProtKB-KW"/>
</dbReference>
<evidence type="ECO:0000256" key="2">
    <source>
        <dbReference type="ARBA" id="ARBA00007866"/>
    </source>
</evidence>
<feature type="signal peptide" evidence="17">
    <location>
        <begin position="1"/>
        <end position="34"/>
    </location>
</feature>
<keyword evidence="8 14" id="KW-0249">Electron transport</keyword>
<organism evidence="20 21">
    <name type="scientific">Lichenibacterium ramalinae</name>
    <dbReference type="NCBI Taxonomy" id="2316527"/>
    <lineage>
        <taxon>Bacteria</taxon>
        <taxon>Pseudomonadati</taxon>
        <taxon>Pseudomonadota</taxon>
        <taxon>Alphaproteobacteria</taxon>
        <taxon>Hyphomicrobiales</taxon>
        <taxon>Lichenihabitantaceae</taxon>
        <taxon>Lichenibacterium</taxon>
    </lineage>
</organism>
<dbReference type="GO" id="GO:0042773">
    <property type="term" value="P:ATP synthesis coupled electron transport"/>
    <property type="evidence" value="ECO:0007669"/>
    <property type="project" value="TreeGrafter"/>
</dbReference>
<comment type="caution">
    <text evidence="20">The sequence shown here is derived from an EMBL/GenBank/DDBJ whole genome shotgun (WGS) entry which is preliminary data.</text>
</comment>
<dbReference type="PANTHER" id="PTHR22888:SF9">
    <property type="entry name" value="CYTOCHROME C OXIDASE SUBUNIT 2"/>
    <property type="match status" value="1"/>
</dbReference>
<evidence type="ECO:0000259" key="18">
    <source>
        <dbReference type="PROSITE" id="PS50857"/>
    </source>
</evidence>
<keyword evidence="5 14" id="KW-0812">Transmembrane</keyword>
<dbReference type="RefSeq" id="WP_129217535.1">
    <property type="nucleotide sequence ID" value="NZ_QYBC01000002.1"/>
</dbReference>
<dbReference type="InterPro" id="IPR008972">
    <property type="entry name" value="Cupredoxin"/>
</dbReference>
<evidence type="ECO:0000256" key="5">
    <source>
        <dbReference type="ARBA" id="ARBA00022692"/>
    </source>
</evidence>
<evidence type="ECO:0000256" key="8">
    <source>
        <dbReference type="ARBA" id="ARBA00022982"/>
    </source>
</evidence>
<evidence type="ECO:0000256" key="10">
    <source>
        <dbReference type="ARBA" id="ARBA00023008"/>
    </source>
</evidence>
<keyword evidence="4 14" id="KW-0679">Respiratory chain</keyword>
<keyword evidence="6 15" id="KW-0479">Metal-binding</keyword>
<dbReference type="EMBL" id="QYBC01000002">
    <property type="protein sequence ID" value="RYB06995.1"/>
    <property type="molecule type" value="Genomic_DNA"/>
</dbReference>
<dbReference type="SUPFAM" id="SSF49503">
    <property type="entry name" value="Cupredoxins"/>
    <property type="match status" value="1"/>
</dbReference>
<dbReference type="NCBIfam" id="TIGR02866">
    <property type="entry name" value="CoxB"/>
    <property type="match status" value="1"/>
</dbReference>
<feature type="transmembrane region" description="Helical" evidence="16">
    <location>
        <begin position="108"/>
        <end position="129"/>
    </location>
</feature>
<dbReference type="InterPro" id="IPR002429">
    <property type="entry name" value="CcO_II-like_C"/>
</dbReference>
<dbReference type="PANTHER" id="PTHR22888">
    <property type="entry name" value="CYTOCHROME C OXIDASE, SUBUNIT II"/>
    <property type="match status" value="1"/>
</dbReference>
<dbReference type="PRINTS" id="PR01166">
    <property type="entry name" value="CYCOXIDASEII"/>
</dbReference>
<feature type="transmembrane region" description="Helical" evidence="16">
    <location>
        <begin position="66"/>
        <end position="87"/>
    </location>
</feature>
<keyword evidence="20" id="KW-0560">Oxidoreductase</keyword>
<accession>A0A4Q2RIW6</accession>
<keyword evidence="17" id="KW-0732">Signal</keyword>
<evidence type="ECO:0000256" key="12">
    <source>
        <dbReference type="ARBA" id="ARBA00024688"/>
    </source>
</evidence>
<evidence type="ECO:0000256" key="6">
    <source>
        <dbReference type="ARBA" id="ARBA00022723"/>
    </source>
</evidence>
<dbReference type="InterPro" id="IPR014222">
    <property type="entry name" value="Cyt_c_oxidase_su2"/>
</dbReference>
<reference evidence="20 21" key="2">
    <citation type="submission" date="2019-02" db="EMBL/GenBank/DDBJ databases">
        <title>'Lichenibacterium ramalinii' gen. nov. sp. nov., 'Lichenibacterium minor' gen. nov. sp. nov.</title>
        <authorList>
            <person name="Pankratov T."/>
        </authorList>
    </citation>
    <scope>NUCLEOTIDE SEQUENCE [LARGE SCALE GENOMIC DNA]</scope>
    <source>
        <strain evidence="20 21">RmlP001</strain>
    </source>
</reference>
<sequence>MRQYGWVRTCSAAIPALLVMASPMLLAMAGTALAEDGIGHPVPGQYGFQVGVTDIAREIHGFYDDLLFPIITVISLFVMVLIGICVVRFNEKANPVPSKTTHNAVLEVAWTIVPVLILVVIAIPSFRLLTRQLELPKPDITIKATGKQWYWSYDYPKDQDGGFGFDSTRLEEKDAKNTPDFINLLSVDNEAVVPVNKNIQVDVIGADVIHGFVVQSLGVRIDAVPGRLNSTWFRADREGIYYGQCSKLCGKDHAYMPIAIRVVSQPAYAAWLQDAKKKFAQNGLVPLDGTAPVRLADAADPR</sequence>
<dbReference type="EC" id="7.1.1.9" evidence="15"/>
<dbReference type="InterPro" id="IPR001505">
    <property type="entry name" value="Copper_CuA"/>
</dbReference>
<comment type="cofactor">
    <cofactor evidence="15">
        <name>Cu cation</name>
        <dbReference type="ChEBI" id="CHEBI:23378"/>
    </cofactor>
    <text evidence="15">Binds a copper A center.</text>
</comment>
<evidence type="ECO:0000256" key="15">
    <source>
        <dbReference type="RuleBase" id="RU004024"/>
    </source>
</evidence>
<comment type="function">
    <text evidence="12 15">Subunits I and II form the functional core of the enzyme complex. Electrons originating in cytochrome c are transferred via heme a and Cu(A) to the binuclear center formed by heme a3 and Cu(B).</text>
</comment>
<evidence type="ECO:0000256" key="14">
    <source>
        <dbReference type="RuleBase" id="RU000456"/>
    </source>
</evidence>
<evidence type="ECO:0000313" key="20">
    <source>
        <dbReference type="EMBL" id="RYB06995.1"/>
    </source>
</evidence>
<dbReference type="InterPro" id="IPR045187">
    <property type="entry name" value="CcO_II"/>
</dbReference>
<gene>
    <name evidence="20" type="primary">coxB</name>
    <name evidence="20" type="ORF">D3272_02610</name>
</gene>
<comment type="catalytic activity">
    <reaction evidence="13 15">
        <text>4 Fe(II)-[cytochrome c] + O2 + 8 H(+)(in) = 4 Fe(III)-[cytochrome c] + 2 H2O + 4 H(+)(out)</text>
        <dbReference type="Rhea" id="RHEA:11436"/>
        <dbReference type="Rhea" id="RHEA-COMP:10350"/>
        <dbReference type="Rhea" id="RHEA-COMP:14399"/>
        <dbReference type="ChEBI" id="CHEBI:15377"/>
        <dbReference type="ChEBI" id="CHEBI:15378"/>
        <dbReference type="ChEBI" id="CHEBI:15379"/>
        <dbReference type="ChEBI" id="CHEBI:29033"/>
        <dbReference type="ChEBI" id="CHEBI:29034"/>
        <dbReference type="EC" id="7.1.1.9"/>
    </reaction>
</comment>
<dbReference type="GO" id="GO:0005886">
    <property type="term" value="C:plasma membrane"/>
    <property type="evidence" value="ECO:0007669"/>
    <property type="project" value="UniProtKB-SubCell"/>
</dbReference>
<feature type="chain" id="PRO_5020693108" description="Cytochrome c oxidase subunit 2" evidence="17">
    <location>
        <begin position="35"/>
        <end position="302"/>
    </location>
</feature>
<evidence type="ECO:0000259" key="19">
    <source>
        <dbReference type="PROSITE" id="PS50999"/>
    </source>
</evidence>
<dbReference type="GO" id="GO:0005507">
    <property type="term" value="F:copper ion binding"/>
    <property type="evidence" value="ECO:0007669"/>
    <property type="project" value="InterPro"/>
</dbReference>
<evidence type="ECO:0000256" key="7">
    <source>
        <dbReference type="ARBA" id="ARBA00022967"/>
    </source>
</evidence>
<name>A0A4Q2RIW6_9HYPH</name>